<dbReference type="PANTHER" id="PTHR11576:SF2">
    <property type="entry name" value="ZONA PELLUCIDA SPERM-BINDING PROTEIN 3"/>
    <property type="match status" value="1"/>
</dbReference>
<keyword evidence="10" id="KW-1133">Transmembrane helix</keyword>
<keyword evidence="7 14" id="KW-0165">Cleavage on pair of basic residues</keyword>
<keyword evidence="9 14" id="KW-0732">Signal</keyword>
<gene>
    <name evidence="17" type="ORF">XNOV1_A020200</name>
</gene>
<feature type="compositionally biased region" description="Basic and acidic residues" evidence="15">
    <location>
        <begin position="487"/>
        <end position="498"/>
    </location>
</feature>
<evidence type="ECO:0000256" key="14">
    <source>
        <dbReference type="RuleBase" id="RU367066"/>
    </source>
</evidence>
<feature type="compositionally biased region" description="Polar residues" evidence="15">
    <location>
        <begin position="417"/>
        <end position="426"/>
    </location>
</feature>
<dbReference type="InterPro" id="IPR048290">
    <property type="entry name" value="ZP_chr"/>
</dbReference>
<comment type="domain">
    <text evidence="14">The ZP domain is involved in the polymerization of the ZP proteins to form the zona pellucida.</text>
</comment>
<evidence type="ECO:0000256" key="3">
    <source>
        <dbReference type="ARBA" id="ARBA00017980"/>
    </source>
</evidence>
<dbReference type="Gene3D" id="2.60.40.3210">
    <property type="entry name" value="Zona pellucida, ZP-N domain"/>
    <property type="match status" value="1"/>
</dbReference>
<evidence type="ECO:0000259" key="16">
    <source>
        <dbReference type="PROSITE" id="PS51034"/>
    </source>
</evidence>
<evidence type="ECO:0000256" key="13">
    <source>
        <dbReference type="ARBA" id="ARBA00023180"/>
    </source>
</evidence>
<feature type="region of interest" description="Disordered" evidence="15">
    <location>
        <begin position="479"/>
        <end position="498"/>
    </location>
</feature>
<dbReference type="EMBL" id="OY660877">
    <property type="protein sequence ID" value="CAJ1072194.1"/>
    <property type="molecule type" value="Genomic_DNA"/>
</dbReference>
<keyword evidence="13" id="KW-0325">Glycoprotein</keyword>
<evidence type="ECO:0000256" key="12">
    <source>
        <dbReference type="ARBA" id="ARBA00023157"/>
    </source>
</evidence>
<evidence type="ECO:0000256" key="9">
    <source>
        <dbReference type="ARBA" id="ARBA00022729"/>
    </source>
</evidence>
<comment type="similarity">
    <text evidence="2 14">Belongs to the ZP domain family. ZPC subfamily.</text>
</comment>
<keyword evidence="11" id="KW-0472">Membrane</keyword>
<evidence type="ECO:0000256" key="2">
    <source>
        <dbReference type="ARBA" id="ARBA00006735"/>
    </source>
</evidence>
<dbReference type="GO" id="GO:2000344">
    <property type="term" value="P:positive regulation of acrosome reaction"/>
    <property type="evidence" value="ECO:0007669"/>
    <property type="project" value="UniProtKB-UniRule"/>
</dbReference>
<evidence type="ECO:0000313" key="17">
    <source>
        <dbReference type="EMBL" id="CAJ1072194.1"/>
    </source>
</evidence>
<dbReference type="GO" id="GO:0032190">
    <property type="term" value="F:acrosin binding"/>
    <property type="evidence" value="ECO:0007669"/>
    <property type="project" value="TreeGrafter"/>
</dbReference>
<feature type="compositionally biased region" description="Low complexity" evidence="15">
    <location>
        <begin position="405"/>
        <end position="416"/>
    </location>
</feature>
<keyword evidence="6 14" id="KW-0272">Extracellular matrix</keyword>
<evidence type="ECO:0000256" key="4">
    <source>
        <dbReference type="ARBA" id="ARBA00022475"/>
    </source>
</evidence>
<dbReference type="InterPro" id="IPR055356">
    <property type="entry name" value="ZP-N"/>
</dbReference>
<evidence type="ECO:0000256" key="6">
    <source>
        <dbReference type="ARBA" id="ARBA00022530"/>
    </source>
</evidence>
<dbReference type="Pfam" id="PF23344">
    <property type="entry name" value="ZP-N"/>
    <property type="match status" value="1"/>
</dbReference>
<dbReference type="GO" id="GO:0035804">
    <property type="term" value="F:structural constituent of egg coat"/>
    <property type="evidence" value="ECO:0007669"/>
    <property type="project" value="UniProtKB-UniRule"/>
</dbReference>
<dbReference type="GO" id="GO:0005886">
    <property type="term" value="C:plasma membrane"/>
    <property type="evidence" value="ECO:0007669"/>
    <property type="project" value="UniProtKB-SubCell"/>
</dbReference>
<dbReference type="GO" id="GO:0035803">
    <property type="term" value="P:egg coat formation"/>
    <property type="evidence" value="ECO:0007669"/>
    <property type="project" value="UniProtKB-UniRule"/>
</dbReference>
<accession>A0AAV1GGP5</accession>
<evidence type="ECO:0000313" key="18">
    <source>
        <dbReference type="Proteomes" id="UP001178508"/>
    </source>
</evidence>
<dbReference type="PROSITE" id="PS51034">
    <property type="entry name" value="ZP_2"/>
    <property type="match status" value="1"/>
</dbReference>
<keyword evidence="8" id="KW-0812">Transmembrane</keyword>
<dbReference type="FunFam" id="2.60.40.4100:FF:000002">
    <property type="entry name" value="Zona pellucida sperm-binding protein 3"/>
    <property type="match status" value="1"/>
</dbReference>
<evidence type="ECO:0000256" key="8">
    <source>
        <dbReference type="ARBA" id="ARBA00022692"/>
    </source>
</evidence>
<comment type="function">
    <text evidence="14">Component of the zona pellucida, an extracellular matrix surrounding oocytes which mediates sperm binding, induction of the acrosome reaction and prevents post-fertilization polyspermy. The zona pellucida is composed of 3 to 4 glycoproteins, ZP1, ZP2, ZP3, and ZP4. ZP3 is essential for sperm binding and zona matrix formation.</text>
</comment>
<evidence type="ECO:0000256" key="5">
    <source>
        <dbReference type="ARBA" id="ARBA00022525"/>
    </source>
</evidence>
<dbReference type="AlphaFoldDB" id="A0AAV1GGP5"/>
<evidence type="ECO:0000256" key="10">
    <source>
        <dbReference type="ARBA" id="ARBA00022989"/>
    </source>
</evidence>
<keyword evidence="4 14" id="KW-1003">Cell membrane</keyword>
<keyword evidence="12 14" id="KW-1015">Disulfide bond</keyword>
<reference evidence="17" key="1">
    <citation type="submission" date="2023-08" db="EMBL/GenBank/DDBJ databases">
        <authorList>
            <person name="Alioto T."/>
            <person name="Alioto T."/>
            <person name="Gomez Garrido J."/>
        </authorList>
    </citation>
    <scope>NUCLEOTIDE SEQUENCE</scope>
</reference>
<evidence type="ECO:0000256" key="15">
    <source>
        <dbReference type="SAM" id="MobiDB-lite"/>
    </source>
</evidence>
<dbReference type="PRINTS" id="PR00023">
    <property type="entry name" value="ZPELLUCIDA"/>
</dbReference>
<dbReference type="Gene3D" id="2.60.40.4100">
    <property type="entry name" value="Zona pellucida, ZP-C domain"/>
    <property type="match status" value="1"/>
</dbReference>
<dbReference type="FunFam" id="2.60.40.3210:FF:000001">
    <property type="entry name" value="Zona pellucida sperm-binding protein 3"/>
    <property type="match status" value="1"/>
</dbReference>
<keyword evidence="5 14" id="KW-0964">Secreted</keyword>
<evidence type="ECO:0000256" key="11">
    <source>
        <dbReference type="ARBA" id="ARBA00023136"/>
    </source>
</evidence>
<sequence>MFISPLFRLQVCFMNSNQRRLLTAAEISPWGCGQRPSFQTSHRPKKMDRILNRNRLWWITFLISVYTLTETRSINNQAGFSTTSSQVQSRPHGNFQTQQNGVKLRPRSVVVHCYPDYMEVVVQADMFNMGLQVEGRHLHLGSDTVAEGGACGAEPSGEAEFTIRTKLLDCGTSLSSTKERIIYSNVLVYSPEPSLHGLLRLDGASIPVECHYEKKYAVGGVSLQPTWVPFVSKALAENQIDFNLLLMTDDWQYERGSNSYFLGDPINFQVSASIRNHVPLRVYVDHCVATATPDAEATLRYDFIEHHGCLADAYLTNSRSHFLPRVEEHKLRFQLDAFRFNSDHVNQVYITCYLKAVPVGSAVSSRNRACSLIDNSWRSVDGNDQACRSCDISHRAEEPPPTEPPTTTTTTTTTTTSTKSWTPQASLVQKKHEHLPATYYRVHPGMHQSQYNRLQQSPAGLKKRGTEVKAEQTVQMGPIIVLQTSKTDPEPTDSKASL</sequence>
<name>A0AAV1GGP5_XYRNO</name>
<dbReference type="InterPro" id="IPR055355">
    <property type="entry name" value="ZP-C"/>
</dbReference>
<evidence type="ECO:0000256" key="1">
    <source>
        <dbReference type="ARBA" id="ARBA00004498"/>
    </source>
</evidence>
<feature type="domain" description="ZP" evidence="16">
    <location>
        <begin position="112"/>
        <end position="377"/>
    </location>
</feature>
<comment type="PTM">
    <text evidence="14">Proteolytically cleaved before the transmembrane segment to yield the secreted ectodomain incorporated in the zona pellucida.</text>
</comment>
<feature type="region of interest" description="Disordered" evidence="15">
    <location>
        <begin position="393"/>
        <end position="426"/>
    </location>
</feature>
<dbReference type="Pfam" id="PF00100">
    <property type="entry name" value="Zona_pellucida"/>
    <property type="match status" value="1"/>
</dbReference>
<dbReference type="Proteomes" id="UP001178508">
    <property type="component" value="Chromosome 14"/>
</dbReference>
<dbReference type="InterPro" id="IPR042235">
    <property type="entry name" value="ZP-C_dom"/>
</dbReference>
<dbReference type="GO" id="GO:0035805">
    <property type="term" value="C:egg coat"/>
    <property type="evidence" value="ECO:0007669"/>
    <property type="project" value="UniProtKB-SubCell"/>
</dbReference>
<protein>
    <recommendedName>
        <fullName evidence="3 14">Zona pellucida sperm-binding protein 3</fullName>
    </recommendedName>
</protein>
<organism evidence="17 18">
    <name type="scientific">Xyrichtys novacula</name>
    <name type="common">Pearly razorfish</name>
    <name type="synonym">Hemipteronotus novacula</name>
    <dbReference type="NCBI Taxonomy" id="13765"/>
    <lineage>
        <taxon>Eukaryota</taxon>
        <taxon>Metazoa</taxon>
        <taxon>Chordata</taxon>
        <taxon>Craniata</taxon>
        <taxon>Vertebrata</taxon>
        <taxon>Euteleostomi</taxon>
        <taxon>Actinopterygii</taxon>
        <taxon>Neopterygii</taxon>
        <taxon>Teleostei</taxon>
        <taxon>Neoteleostei</taxon>
        <taxon>Acanthomorphata</taxon>
        <taxon>Eupercaria</taxon>
        <taxon>Labriformes</taxon>
        <taxon>Labridae</taxon>
        <taxon>Xyrichtys</taxon>
    </lineage>
</organism>
<comment type="subcellular location">
    <subcellularLocation>
        <location evidence="1">Secreted</location>
        <location evidence="1">Extracellular space</location>
        <location evidence="1">Extracellular matrix</location>
    </subcellularLocation>
    <subcellularLocation>
        <location evidence="14">Zona pellucida</location>
    </subcellularLocation>
    <subcellularLocation>
        <location evidence="14">Cell membrane</location>
        <topology evidence="14">Single-pass type I membrane protein</topology>
    </subcellularLocation>
</comment>
<dbReference type="SMART" id="SM00241">
    <property type="entry name" value="ZP"/>
    <property type="match status" value="1"/>
</dbReference>
<dbReference type="PANTHER" id="PTHR11576">
    <property type="entry name" value="ZONA PELLUCIDA SPERM-BINDING PROTEIN 3"/>
    <property type="match status" value="1"/>
</dbReference>
<dbReference type="InterPro" id="IPR001507">
    <property type="entry name" value="ZP_dom"/>
</dbReference>
<keyword evidence="18" id="KW-1185">Reference proteome</keyword>
<proteinExistence type="inferred from homology"/>
<dbReference type="GO" id="GO:0007339">
    <property type="term" value="P:binding of sperm to zona pellucida"/>
    <property type="evidence" value="ECO:0007669"/>
    <property type="project" value="UniProtKB-UniRule"/>
</dbReference>
<evidence type="ECO:0000256" key="7">
    <source>
        <dbReference type="ARBA" id="ARBA00022685"/>
    </source>
</evidence>